<evidence type="ECO:0000256" key="1">
    <source>
        <dbReference type="SAM" id="Phobius"/>
    </source>
</evidence>
<dbReference type="Proteomes" id="UP000631670">
    <property type="component" value="Unassembled WGS sequence"/>
</dbReference>
<evidence type="ECO:0000313" key="3">
    <source>
        <dbReference type="Proteomes" id="UP000631670"/>
    </source>
</evidence>
<organism evidence="2 3">
    <name type="scientific">Amycolatopsis lexingtonensis</name>
    <dbReference type="NCBI Taxonomy" id="218822"/>
    <lineage>
        <taxon>Bacteria</taxon>
        <taxon>Bacillati</taxon>
        <taxon>Actinomycetota</taxon>
        <taxon>Actinomycetes</taxon>
        <taxon>Pseudonocardiales</taxon>
        <taxon>Pseudonocardiaceae</taxon>
        <taxon>Amycolatopsis</taxon>
    </lineage>
</organism>
<proteinExistence type="predicted"/>
<name>A0ABR9HZP6_9PSEU</name>
<feature type="transmembrane region" description="Helical" evidence="1">
    <location>
        <begin position="12"/>
        <end position="33"/>
    </location>
</feature>
<dbReference type="InterPro" id="IPR012667">
    <property type="entry name" value="CbtB_put"/>
</dbReference>
<evidence type="ECO:0000313" key="2">
    <source>
        <dbReference type="EMBL" id="MBE1496162.1"/>
    </source>
</evidence>
<protein>
    <submittedName>
        <fullName evidence="2">Cobalt transporter subunit CbtB</fullName>
    </submittedName>
</protein>
<dbReference type="EMBL" id="JADBEG010000001">
    <property type="protein sequence ID" value="MBE1496162.1"/>
    <property type="molecule type" value="Genomic_DNA"/>
</dbReference>
<keyword evidence="1" id="KW-0472">Membrane</keyword>
<accession>A0ABR9HZP6</accession>
<sequence length="64" mass="6801">MTQRIAVANGKIATTNLSIALTVLALLGVLFLLQENGFALSPQAAHYLHEATHDARHALGVPCH</sequence>
<reference evidence="2 3" key="1">
    <citation type="submission" date="2020-10" db="EMBL/GenBank/DDBJ databases">
        <title>Sequencing the genomes of 1000 actinobacteria strains.</title>
        <authorList>
            <person name="Klenk H.-P."/>
        </authorList>
    </citation>
    <scope>NUCLEOTIDE SEQUENCE [LARGE SCALE GENOMIC DNA]</scope>
    <source>
        <strain evidence="2 3">DSM 44653</strain>
    </source>
</reference>
<gene>
    <name evidence="2" type="ORF">H4696_003262</name>
</gene>
<dbReference type="RefSeq" id="WP_086861312.1">
    <property type="nucleotide sequence ID" value="NZ_JADBEG010000001.1"/>
</dbReference>
<comment type="caution">
    <text evidence="2">The sequence shown here is derived from an EMBL/GenBank/DDBJ whole genome shotgun (WGS) entry which is preliminary data.</text>
</comment>
<keyword evidence="1" id="KW-0812">Transmembrane</keyword>
<keyword evidence="1" id="KW-1133">Transmembrane helix</keyword>
<keyword evidence="3" id="KW-1185">Reference proteome</keyword>
<dbReference type="Pfam" id="PF09489">
    <property type="entry name" value="CbtB"/>
    <property type="match status" value="1"/>
</dbReference>